<keyword evidence="2" id="KW-0378">Hydrolase</keyword>
<gene>
    <name evidence="6" type="ORF">L211DRAFT_850386</name>
</gene>
<keyword evidence="4" id="KW-0326">Glycosidase</keyword>
<evidence type="ECO:0000256" key="2">
    <source>
        <dbReference type="ARBA" id="ARBA00022801"/>
    </source>
</evidence>
<keyword evidence="1" id="KW-0732">Signal</keyword>
<dbReference type="PANTHER" id="PTHR12145">
    <property type="entry name" value="MANNAN ENDO-1,6-ALPHA-MANNOSIDASE DCW1"/>
    <property type="match status" value="1"/>
</dbReference>
<proteinExistence type="predicted"/>
<keyword evidence="5" id="KW-1133">Transmembrane helix</keyword>
<reference evidence="6 7" key="1">
    <citation type="journal article" date="2018" name="Nat. Ecol. Evol.">
        <title>Pezizomycetes genomes reveal the molecular basis of ectomycorrhizal truffle lifestyle.</title>
        <authorList>
            <person name="Murat C."/>
            <person name="Payen T."/>
            <person name="Noel B."/>
            <person name="Kuo A."/>
            <person name="Morin E."/>
            <person name="Chen J."/>
            <person name="Kohler A."/>
            <person name="Krizsan K."/>
            <person name="Balestrini R."/>
            <person name="Da Silva C."/>
            <person name="Montanini B."/>
            <person name="Hainaut M."/>
            <person name="Levati E."/>
            <person name="Barry K.W."/>
            <person name="Belfiori B."/>
            <person name="Cichocki N."/>
            <person name="Clum A."/>
            <person name="Dockter R.B."/>
            <person name="Fauchery L."/>
            <person name="Guy J."/>
            <person name="Iotti M."/>
            <person name="Le Tacon F."/>
            <person name="Lindquist E.A."/>
            <person name="Lipzen A."/>
            <person name="Malagnac F."/>
            <person name="Mello A."/>
            <person name="Molinier V."/>
            <person name="Miyauchi S."/>
            <person name="Poulain J."/>
            <person name="Riccioni C."/>
            <person name="Rubini A."/>
            <person name="Sitrit Y."/>
            <person name="Splivallo R."/>
            <person name="Traeger S."/>
            <person name="Wang M."/>
            <person name="Zifcakova L."/>
            <person name="Wipf D."/>
            <person name="Zambonelli A."/>
            <person name="Paolocci F."/>
            <person name="Nowrousian M."/>
            <person name="Ottonello S."/>
            <person name="Baldrian P."/>
            <person name="Spatafora J.W."/>
            <person name="Henrissat B."/>
            <person name="Nagy L.G."/>
            <person name="Aury J.M."/>
            <person name="Wincker P."/>
            <person name="Grigoriev I.V."/>
            <person name="Bonfante P."/>
            <person name="Martin F.M."/>
        </authorList>
    </citation>
    <scope>NUCLEOTIDE SEQUENCE [LARGE SCALE GENOMIC DNA]</scope>
    <source>
        <strain evidence="6 7">ATCC MYA-4762</strain>
    </source>
</reference>
<keyword evidence="5" id="KW-0812">Transmembrane</keyword>
<evidence type="ECO:0000313" key="6">
    <source>
        <dbReference type="EMBL" id="RPB22620.1"/>
    </source>
</evidence>
<organism evidence="6 7">
    <name type="scientific">Terfezia boudieri ATCC MYA-4762</name>
    <dbReference type="NCBI Taxonomy" id="1051890"/>
    <lineage>
        <taxon>Eukaryota</taxon>
        <taxon>Fungi</taxon>
        <taxon>Dikarya</taxon>
        <taxon>Ascomycota</taxon>
        <taxon>Pezizomycotina</taxon>
        <taxon>Pezizomycetes</taxon>
        <taxon>Pezizales</taxon>
        <taxon>Pezizaceae</taxon>
        <taxon>Terfezia</taxon>
    </lineage>
</organism>
<dbReference type="AlphaFoldDB" id="A0A3N4LI87"/>
<dbReference type="PANTHER" id="PTHR12145:SF36">
    <property type="entry name" value="MANNAN ENDO-1,6-ALPHA-MANNOSIDASE DCW1"/>
    <property type="match status" value="1"/>
</dbReference>
<sequence length="155" mass="16862">MCYNVQLPQSAPGPDQEKWRQRTEGLMNALEVFFVWGTKDVMYEVACERDNKCNHDCANGPLYPGLYHVQAAHDCNRRSKASTLILSAPAPVTATTGGTSKGDLNAGMTGLNYTGLRDLSKDPITTGEKVDAAFLTLLMGGVLGGFAWFMVTDRI</sequence>
<keyword evidence="3" id="KW-0325">Glycoprotein</keyword>
<keyword evidence="7" id="KW-1185">Reference proteome</keyword>
<dbReference type="InParanoid" id="A0A3N4LI87"/>
<feature type="transmembrane region" description="Helical" evidence="5">
    <location>
        <begin position="132"/>
        <end position="151"/>
    </location>
</feature>
<evidence type="ECO:0000256" key="4">
    <source>
        <dbReference type="ARBA" id="ARBA00023295"/>
    </source>
</evidence>
<dbReference type="GO" id="GO:0016052">
    <property type="term" value="P:carbohydrate catabolic process"/>
    <property type="evidence" value="ECO:0007669"/>
    <property type="project" value="InterPro"/>
</dbReference>
<dbReference type="InterPro" id="IPR014480">
    <property type="entry name" value="Mannan-1_6-alpha_mannosidase"/>
</dbReference>
<protein>
    <submittedName>
        <fullName evidence="6">Uncharacterized protein</fullName>
    </submittedName>
</protein>
<dbReference type="Proteomes" id="UP000267821">
    <property type="component" value="Unassembled WGS sequence"/>
</dbReference>
<evidence type="ECO:0000256" key="5">
    <source>
        <dbReference type="SAM" id="Phobius"/>
    </source>
</evidence>
<accession>A0A3N4LI87</accession>
<evidence type="ECO:0000256" key="3">
    <source>
        <dbReference type="ARBA" id="ARBA00023180"/>
    </source>
</evidence>
<keyword evidence="5" id="KW-0472">Membrane</keyword>
<dbReference type="STRING" id="1051890.A0A3N4LI87"/>
<evidence type="ECO:0000313" key="7">
    <source>
        <dbReference type="Proteomes" id="UP000267821"/>
    </source>
</evidence>
<dbReference type="GO" id="GO:0009272">
    <property type="term" value="P:fungal-type cell wall biogenesis"/>
    <property type="evidence" value="ECO:0007669"/>
    <property type="project" value="TreeGrafter"/>
</dbReference>
<name>A0A3N4LI87_9PEZI</name>
<evidence type="ECO:0000256" key="1">
    <source>
        <dbReference type="ARBA" id="ARBA00022729"/>
    </source>
</evidence>
<dbReference type="Pfam" id="PF03663">
    <property type="entry name" value="Glyco_hydro_76"/>
    <property type="match status" value="1"/>
</dbReference>
<dbReference type="GO" id="GO:0008496">
    <property type="term" value="F:mannan endo-1,6-alpha-mannosidase activity"/>
    <property type="evidence" value="ECO:0007669"/>
    <property type="project" value="InterPro"/>
</dbReference>
<dbReference type="EMBL" id="ML121550">
    <property type="protein sequence ID" value="RPB22620.1"/>
    <property type="molecule type" value="Genomic_DNA"/>
</dbReference>
<dbReference type="InterPro" id="IPR005198">
    <property type="entry name" value="Glyco_hydro_76"/>
</dbReference>